<dbReference type="PANTHER" id="PTHR34846:SF11">
    <property type="entry name" value="4-CARBOXYMUCONOLACTONE DECARBOXYLASE FAMILY PROTEIN (AFU_ORTHOLOGUE AFUA_6G11590)"/>
    <property type="match status" value="1"/>
</dbReference>
<dbReference type="InterPro" id="IPR029032">
    <property type="entry name" value="AhpD-like"/>
</dbReference>
<gene>
    <name evidence="1" type="ORF">GCM10009737_01240</name>
</gene>
<evidence type="ECO:0000313" key="2">
    <source>
        <dbReference type="Proteomes" id="UP001501612"/>
    </source>
</evidence>
<comment type="caution">
    <text evidence="1">The sequence shown here is derived from an EMBL/GenBank/DDBJ whole genome shotgun (WGS) entry which is preliminary data.</text>
</comment>
<dbReference type="Proteomes" id="UP001501612">
    <property type="component" value="Unassembled WGS sequence"/>
</dbReference>
<proteinExistence type="predicted"/>
<protein>
    <submittedName>
        <fullName evidence="1">Carboxymuconolactone decarboxylase family protein</fullName>
    </submittedName>
</protein>
<dbReference type="PANTHER" id="PTHR34846">
    <property type="entry name" value="4-CARBOXYMUCONOLACTONE DECARBOXYLASE FAMILY PROTEIN (AFU_ORTHOLOGUE AFUA_6G11590)"/>
    <property type="match status" value="1"/>
</dbReference>
<evidence type="ECO:0000313" key="1">
    <source>
        <dbReference type="EMBL" id="GAA1904271.1"/>
    </source>
</evidence>
<dbReference type="RefSeq" id="WP_344002218.1">
    <property type="nucleotide sequence ID" value="NZ_BAAAMY010000001.1"/>
</dbReference>
<dbReference type="Gene3D" id="1.20.1290.10">
    <property type="entry name" value="AhpD-like"/>
    <property type="match status" value="1"/>
</dbReference>
<organism evidence="1 2">
    <name type="scientific">Nocardioides lentus</name>
    <dbReference type="NCBI Taxonomy" id="338077"/>
    <lineage>
        <taxon>Bacteria</taxon>
        <taxon>Bacillati</taxon>
        <taxon>Actinomycetota</taxon>
        <taxon>Actinomycetes</taxon>
        <taxon>Propionibacteriales</taxon>
        <taxon>Nocardioidaceae</taxon>
        <taxon>Nocardioides</taxon>
    </lineage>
</organism>
<dbReference type="SUPFAM" id="SSF69118">
    <property type="entry name" value="AhpD-like"/>
    <property type="match status" value="1"/>
</dbReference>
<keyword evidence="2" id="KW-1185">Reference proteome</keyword>
<accession>A0ABP5A5Y9</accession>
<dbReference type="EMBL" id="BAAAMY010000001">
    <property type="protein sequence ID" value="GAA1904271.1"/>
    <property type="molecule type" value="Genomic_DNA"/>
</dbReference>
<sequence length="191" mass="20740">MSPADREVPVRLGPLADADLDADQRAAVERITSGPRGALVGPFVPLLRSPALMDRLQLVGAYLRYESAPDDDLVELAILVVARHWDQQFEWGHHQPLALAAGVPPEVVHAVEADRRPEHGRPEHALVWDAVTQLLRLGVLRDDTYAALLAALGEQALVDLVVTVGYYTTLALTMNAAGTPSPPDAPRMRDL</sequence>
<name>A0ABP5A5Y9_9ACTN</name>
<reference evidence="2" key="1">
    <citation type="journal article" date="2019" name="Int. J. Syst. Evol. Microbiol.">
        <title>The Global Catalogue of Microorganisms (GCM) 10K type strain sequencing project: providing services to taxonomists for standard genome sequencing and annotation.</title>
        <authorList>
            <consortium name="The Broad Institute Genomics Platform"/>
            <consortium name="The Broad Institute Genome Sequencing Center for Infectious Disease"/>
            <person name="Wu L."/>
            <person name="Ma J."/>
        </authorList>
    </citation>
    <scope>NUCLEOTIDE SEQUENCE [LARGE SCALE GENOMIC DNA]</scope>
    <source>
        <strain evidence="2">JCM 14046</strain>
    </source>
</reference>